<accession>A0A8S4A7W9</accession>
<dbReference type="Gene3D" id="3.10.100.10">
    <property type="entry name" value="Mannose-Binding Protein A, subunit A"/>
    <property type="match status" value="1"/>
</dbReference>
<dbReference type="SUPFAM" id="SSF56436">
    <property type="entry name" value="C-type lectin-like"/>
    <property type="match status" value="1"/>
</dbReference>
<reference evidence="1" key="1">
    <citation type="submission" date="2021-04" db="EMBL/GenBank/DDBJ databases">
        <authorList>
            <consortium name="Molecular Ecology Group"/>
        </authorList>
    </citation>
    <scope>NUCLEOTIDE SEQUENCE</scope>
</reference>
<evidence type="ECO:0000313" key="2">
    <source>
        <dbReference type="Proteomes" id="UP000678393"/>
    </source>
</evidence>
<keyword evidence="2" id="KW-1185">Reference proteome</keyword>
<protein>
    <submittedName>
        <fullName evidence="1">Uncharacterized protein</fullName>
    </submittedName>
</protein>
<dbReference type="EMBL" id="CAJHNH020008525">
    <property type="protein sequence ID" value="CAG5136368.1"/>
    <property type="molecule type" value="Genomic_DNA"/>
</dbReference>
<gene>
    <name evidence="1" type="ORF">CUNI_LOCUS21926</name>
</gene>
<dbReference type="OrthoDB" id="6102348at2759"/>
<organism evidence="1 2">
    <name type="scientific">Candidula unifasciata</name>
    <dbReference type="NCBI Taxonomy" id="100452"/>
    <lineage>
        <taxon>Eukaryota</taxon>
        <taxon>Metazoa</taxon>
        <taxon>Spiralia</taxon>
        <taxon>Lophotrochozoa</taxon>
        <taxon>Mollusca</taxon>
        <taxon>Gastropoda</taxon>
        <taxon>Heterobranchia</taxon>
        <taxon>Euthyneura</taxon>
        <taxon>Panpulmonata</taxon>
        <taxon>Eupulmonata</taxon>
        <taxon>Stylommatophora</taxon>
        <taxon>Helicina</taxon>
        <taxon>Helicoidea</taxon>
        <taxon>Geomitridae</taxon>
        <taxon>Candidula</taxon>
    </lineage>
</organism>
<dbReference type="Proteomes" id="UP000678393">
    <property type="component" value="Unassembled WGS sequence"/>
</dbReference>
<feature type="non-terminal residue" evidence="1">
    <location>
        <position position="1"/>
    </location>
</feature>
<dbReference type="InterPro" id="IPR016187">
    <property type="entry name" value="CTDL_fold"/>
</dbReference>
<evidence type="ECO:0000313" key="1">
    <source>
        <dbReference type="EMBL" id="CAG5136368.1"/>
    </source>
</evidence>
<proteinExistence type="predicted"/>
<dbReference type="AlphaFoldDB" id="A0A8S4A7W9"/>
<sequence length="212" mass="24079">LPYDPRGRYWIGLSKDIGSTSLFYWQKQNTKIPEDVNRIRQHRSDQLEKCGYLARFNEILSIEMEECDTKHFSVCQKEALCKPGYFGRDCERRCHCEAEPCGSQQFYLPGGVTCKFGCQTNWTGKACDRELKVPVIKYYCINSAKSGKFVNIRIDTKGVKYNTIYGLTSKKSRGNWCDSTVIDVQDSNLTTIRIPVNNGTTVQMAHGACAGQ</sequence>
<name>A0A8S4A7W9_9EUPU</name>
<feature type="non-terminal residue" evidence="1">
    <location>
        <position position="212"/>
    </location>
</feature>
<comment type="caution">
    <text evidence="1">The sequence shown here is derived from an EMBL/GenBank/DDBJ whole genome shotgun (WGS) entry which is preliminary data.</text>
</comment>
<dbReference type="InterPro" id="IPR016186">
    <property type="entry name" value="C-type_lectin-like/link_sf"/>
</dbReference>